<accession>A0ABV2CU23</accession>
<dbReference type="Proteomes" id="UP001548590">
    <property type="component" value="Unassembled WGS sequence"/>
</dbReference>
<gene>
    <name evidence="5" type="primary">yciB</name>
    <name evidence="6" type="ORF">ABVT11_16285</name>
</gene>
<name>A0ABV2CU23_9RHOO</name>
<dbReference type="InterPro" id="IPR006008">
    <property type="entry name" value="YciB"/>
</dbReference>
<feature type="transmembrane region" description="Helical" evidence="5">
    <location>
        <begin position="52"/>
        <end position="71"/>
    </location>
</feature>
<evidence type="ECO:0000256" key="2">
    <source>
        <dbReference type="ARBA" id="ARBA00022692"/>
    </source>
</evidence>
<keyword evidence="1 5" id="KW-1003">Cell membrane</keyword>
<evidence type="ECO:0000256" key="5">
    <source>
        <dbReference type="HAMAP-Rule" id="MF_00189"/>
    </source>
</evidence>
<feature type="transmembrane region" description="Helical" evidence="5">
    <location>
        <begin position="180"/>
        <end position="198"/>
    </location>
</feature>
<dbReference type="HAMAP" id="MF_00189">
    <property type="entry name" value="YciB"/>
    <property type="match status" value="1"/>
</dbReference>
<evidence type="ECO:0000256" key="3">
    <source>
        <dbReference type="ARBA" id="ARBA00022989"/>
    </source>
</evidence>
<keyword evidence="7" id="KW-1185">Reference proteome</keyword>
<organism evidence="6 7">
    <name type="scientific">Uliginosibacterium paludis</name>
    <dbReference type="NCBI Taxonomy" id="1615952"/>
    <lineage>
        <taxon>Bacteria</taxon>
        <taxon>Pseudomonadati</taxon>
        <taxon>Pseudomonadota</taxon>
        <taxon>Betaproteobacteria</taxon>
        <taxon>Rhodocyclales</taxon>
        <taxon>Zoogloeaceae</taxon>
        <taxon>Uliginosibacterium</taxon>
    </lineage>
</organism>
<evidence type="ECO:0000313" key="7">
    <source>
        <dbReference type="Proteomes" id="UP001548590"/>
    </source>
</evidence>
<dbReference type="PANTHER" id="PTHR36917:SF1">
    <property type="entry name" value="INNER MEMBRANE-SPANNING PROTEIN YCIB"/>
    <property type="match status" value="1"/>
</dbReference>
<comment type="function">
    <text evidence="5">Plays a role in cell envelope biogenesis, maintenance of cell envelope integrity and membrane homeostasis.</text>
</comment>
<keyword evidence="5" id="KW-0997">Cell inner membrane</keyword>
<evidence type="ECO:0000256" key="4">
    <source>
        <dbReference type="ARBA" id="ARBA00023136"/>
    </source>
</evidence>
<evidence type="ECO:0000256" key="1">
    <source>
        <dbReference type="ARBA" id="ARBA00022475"/>
    </source>
</evidence>
<sequence length="213" mass="23786">MKLFFDFFPVALFYATFQYARANAEYAALKATEWFGFMVSGGVVGPREAPTVLATVVVVLAIAAQIVWLVARKKEVSKVLWFSLLAAIVFGGMTVWFHDPAFIKWKFSIVYWLMGFSFLVSARFFGKNPIRALLGESIELPGKAWNTLNTAWALFFIGMGALNLVVAYNFSENAWFNFKLFGSMGLTLLFALAQGVYLSRHMKPQSPDDGNSA</sequence>
<protein>
    <recommendedName>
        <fullName evidence="5">Inner membrane-spanning protein YciB</fullName>
    </recommendedName>
</protein>
<feature type="transmembrane region" description="Helical" evidence="5">
    <location>
        <begin position="109"/>
        <end position="126"/>
    </location>
</feature>
<evidence type="ECO:0000313" key="6">
    <source>
        <dbReference type="EMBL" id="MET1491398.1"/>
    </source>
</evidence>
<feature type="transmembrane region" description="Helical" evidence="5">
    <location>
        <begin position="147"/>
        <end position="168"/>
    </location>
</feature>
<keyword evidence="2 5" id="KW-0812">Transmembrane</keyword>
<feature type="transmembrane region" description="Helical" evidence="5">
    <location>
        <begin position="78"/>
        <end position="97"/>
    </location>
</feature>
<dbReference type="Pfam" id="PF04279">
    <property type="entry name" value="IspA"/>
    <property type="match status" value="1"/>
</dbReference>
<comment type="subcellular location">
    <subcellularLocation>
        <location evidence="5">Cell inner membrane</location>
        <topology evidence="5">Multi-pass membrane protein</topology>
    </subcellularLocation>
</comment>
<proteinExistence type="inferred from homology"/>
<keyword evidence="4 5" id="KW-0472">Membrane</keyword>
<comment type="similarity">
    <text evidence="5">Belongs to the YciB family.</text>
</comment>
<keyword evidence="3 5" id="KW-1133">Transmembrane helix</keyword>
<dbReference type="PANTHER" id="PTHR36917">
    <property type="entry name" value="INTRACELLULAR SEPTATION PROTEIN A-RELATED"/>
    <property type="match status" value="1"/>
</dbReference>
<reference evidence="6 7" key="1">
    <citation type="submission" date="2024-07" db="EMBL/GenBank/DDBJ databases">
        <title>Uliginosibacterium paludis KCTC:42655.</title>
        <authorList>
            <person name="Kim M.K."/>
        </authorList>
    </citation>
    <scope>NUCLEOTIDE SEQUENCE [LARGE SCALE GENOMIC DNA]</scope>
    <source>
        <strain evidence="6 7">KCTC 42655</strain>
    </source>
</reference>
<dbReference type="RefSeq" id="WP_345929243.1">
    <property type="nucleotide sequence ID" value="NZ_JBDIVF010000009.1"/>
</dbReference>
<dbReference type="NCBIfam" id="NF001325">
    <property type="entry name" value="PRK00259.1-3"/>
    <property type="match status" value="1"/>
</dbReference>
<comment type="caution">
    <text evidence="6">The sequence shown here is derived from an EMBL/GenBank/DDBJ whole genome shotgun (WGS) entry which is preliminary data.</text>
</comment>
<dbReference type="EMBL" id="JBEWLZ010000011">
    <property type="protein sequence ID" value="MET1491398.1"/>
    <property type="molecule type" value="Genomic_DNA"/>
</dbReference>